<gene>
    <name evidence="1" type="ORF">QFC22_004993</name>
</gene>
<dbReference type="EMBL" id="JASBWU010000015">
    <property type="protein sequence ID" value="KAJ9115851.1"/>
    <property type="molecule type" value="Genomic_DNA"/>
</dbReference>
<dbReference type="Proteomes" id="UP001243375">
    <property type="component" value="Unassembled WGS sequence"/>
</dbReference>
<evidence type="ECO:0000313" key="2">
    <source>
        <dbReference type="Proteomes" id="UP001243375"/>
    </source>
</evidence>
<accession>A0ACC2WWT0</accession>
<reference evidence="1" key="1">
    <citation type="submission" date="2023-04" db="EMBL/GenBank/DDBJ databases">
        <title>Draft Genome sequencing of Naganishia species isolated from polar environments using Oxford Nanopore Technology.</title>
        <authorList>
            <person name="Leo P."/>
            <person name="Venkateswaran K."/>
        </authorList>
    </citation>
    <scope>NUCLEOTIDE SEQUENCE</scope>
    <source>
        <strain evidence="1">MNA-CCFEE 5425</strain>
    </source>
</reference>
<proteinExistence type="predicted"/>
<organism evidence="1 2">
    <name type="scientific">Naganishia vaughanmartiniae</name>
    <dbReference type="NCBI Taxonomy" id="1424756"/>
    <lineage>
        <taxon>Eukaryota</taxon>
        <taxon>Fungi</taxon>
        <taxon>Dikarya</taxon>
        <taxon>Basidiomycota</taxon>
        <taxon>Agaricomycotina</taxon>
        <taxon>Tremellomycetes</taxon>
        <taxon>Filobasidiales</taxon>
        <taxon>Filobasidiaceae</taxon>
        <taxon>Naganishia</taxon>
    </lineage>
</organism>
<comment type="caution">
    <text evidence="1">The sequence shown here is derived from an EMBL/GenBank/DDBJ whole genome shotgun (WGS) entry which is preliminary data.</text>
</comment>
<evidence type="ECO:0000313" key="1">
    <source>
        <dbReference type="EMBL" id="KAJ9115851.1"/>
    </source>
</evidence>
<sequence>MEPNLTELEIAESQLVEAALKAMDSAPATAATPASEVISGDTSAPNVTMDGDQVIQGTVMQRVDEVGSANDNAQQVKNSEQQEDVDMKEPEKEVSTPIMMVSEKSITVDITADVEPEETQSTPTAPVTMNTLPIGSNPGNAVSITDAPSALSQAPERSAVPEPTTTNDDTGLPEQNDENDIISDKEIDKDVAPEETLTEIAQLIQAAEEESPPVENADQDEAQARQITVTEVETVTVSKTLVVESEPLQNQSIEQRILAPSSQVSESGLQIQASADTNVQDQANNTPSGIAAAIEPSMPAATEGVPSTSAQPALSPAITASSPTAHASLEAFQDAARASPQESLAPPSILASSGAPLRVNPARRPGPTPSSLAALRVSPGLSTAALEPVSDKEVSPPAPPTDRETTLPPPATSAKVQPVDSSLQALPAFALSLNQTSVQVPSSTIPGALGSPASTAVPRSADTLAPVDYTCGETDDAEGETDDGEGVELNISAEEKAMNGPQRDVGGLHSGTQNAVIGEQVLQDQAAGPSNVGPPRGTSKAPRGTAKGGPAKQLGPKRRIVEVVLNKLKRRGPGSRQPVPRDSVLFMLGIDVLEGQVKAPKVVKPRPAKAAPKVDQSRSSSSILPPPPALPDPVDDAMAGDMASSPPVPLYNLAQGLLAADDSDAQDPSLQQKTDRRHWNYNSDEGADMEHGSRQRRREKSTASPIDASMAVTQSTSLPGGSIHVQFDAAKENGLAGAIEPETRAEPESPAVNDAATGVEQGTITSVVVPATDRVAASALLAMSEQVPEVPLIDERMALDDVPESNEPAADAQPLSVTIQMEDQPMENVNADVALPAGEQNETENAAGPSLPVSQAGISSSAAKTLSTAGVDKTPETGGKRPRPRPKKAERELNEALLALATSPEPEAEGGNAEMSVEVTTQPTVHVEEDEATQTPVVLKKKPRKPKAAQPAQPVEPIVPVPEEPAEVPALIDEKVLSDPPPRRKLKMEHSWFDPDQLPTAVPYPLRYYLSTSDGQPIVSWREAEESGAESNKPQGTLYENGFRVNPDSKVDEPADRRANNACEWCRFSVEKCDGYGDRPCSNCCKSKRPVCVYKPWSIAEQTEYELDIEAGYKRSEVAETNGRGSRRLKRDPPAELELTPEDEKVVASMLTVEPGEIQLLPPQPEATSTPAVPAPQKRAKSKAKRARISAPASSPVPEPDAIATSLLEVVIDIPKDTDEQVVQKPSQRKRAPTNKAKRKKIQEPSPQVEDVVVAESSSKPNGVIPRRKMQKQQDWFDPDELPVSVPYTVRYYISAEDGQPIVSWRDSDAPGEQSQLPPGTLFTDGSIVNPEGFVDVSADRMAQHACEACRLSNSKCDGYGDRPCSKCMKSKMAVCIYKPWTEAEQREHQAATEYGTTSRRRQPNDDLDNLRKSAVTAEFQLTDKDNEIIRSMLTDYMPDVAALEAEIEATSEAFPEEHDVPPSPSMEVEVEIELPLHSPSPGRQPEEAVSPVFDAPWLSLHDAEESQFMDQPMSDHQPTPEPNARQEEDEAASPPPKYRKRKIGRIARADPEQGSERTEFVKPPLKKAKISSAQQEVIDVDTCFAGLTKQRTLKKAQGYFDPDVLPVSVPYAIRYYLFPQDGSPVVCSAAPEKPGRKSKRDPGTLFEDGSMVNPNGYVDPPEKRRANHACELCRFSATKCDGYGDRPCSACMRLHKPVCVYIPWTEADQSRYQEDQEVGVSPQVASSSRGSRRNPQLPVELQVTRHDQTVLQHMLQEKMSRTNRVDVEAEERIHMEPKASGRRKVRPSTPEAESSTQTAPVNGIHMGSLRSTRHSNKDAVEPSPAVALTQNSKRERLERLEKKRQGTRHEPIDVDTCFAGLIRRRKLKLVQDWFDPDALPVSVPYTMRYYLMPRDGQAVVSAASPEEEGVHSAQPEGTLYEDGNRVGPRGSVDAPATRRAKQPCEWCLINLQKCDGYGDRPCSACIKARKPICVYEPCPETEYLDYLQDLQQGVKKRNSGEVAQTRGQLPHAPVELQTTKQDRLVLEAMLKAIDEAPPGRRNQRAKVDVEPSTSQRSHKAKGKAWADSEMEMDEIDVIDDVIPEEPEQDSYRSIKRKKPSSMSARAMSRRPFDIDAASQGVNPQFEGTSNSADVWVSPVPRRKLNIPPEQFFVEDLLVSVPYPIRYYMTEEGEPVVSWHKPEADGVRSRRLVGTLYENGNRVNPKQLVDLPVDRRANHACEWCRFNFTKCDGYGDRPCTACCELARPVCVYRPWTTDDFHNYLVDIGETEEDPETTGKRRAFSSTKALPDLGTTPRDEIVMKSMLFASAADAGTPEYLEVVTKRVKPKKARESSRLPSTQSPTPASDSVEVDVPARALRAAKPSKRKPGWLPPQAGADSAWSQGVVSPTAAAGPSNTQDPDLLIDPQLLAMDMSKRSRSKGKGKDKVLDRVARPFRHGSSGTNGSTTQKQRSSTETVATFRKRRRIVSSTPELDPDVTDTLYAEMAYPESFERSRDWALFEDLLGIEDNEPVPDIDEAQYFREVTEDDGEVNWVTIRPTSGVRVVIELEKSSRWGPEPGAAAGPSRDRGAGSDADEQDAQLLGASKGLHMGKQIEVDASAVEDLLPTDH</sequence>
<name>A0ACC2WWT0_9TREE</name>
<protein>
    <submittedName>
        <fullName evidence="1">Uncharacterized protein</fullName>
    </submittedName>
</protein>
<keyword evidence="2" id="KW-1185">Reference proteome</keyword>